<dbReference type="GO" id="GO:0000172">
    <property type="term" value="C:ribonuclease MRP complex"/>
    <property type="evidence" value="ECO:0007669"/>
    <property type="project" value="InterPro"/>
</dbReference>
<dbReference type="InterPro" id="IPR020347">
    <property type="entry name" value="Pop8"/>
</dbReference>
<feature type="domain" description="Ribonucleases P/MRP subunit Pop8-like" evidence="1">
    <location>
        <begin position="15"/>
        <end position="90"/>
    </location>
</feature>
<protein>
    <recommendedName>
        <fullName evidence="1">Ribonucleases P/MRP subunit Pop8-like domain-containing protein</fullName>
    </recommendedName>
</protein>
<dbReference type="GO" id="GO:0004526">
    <property type="term" value="F:ribonuclease P activity"/>
    <property type="evidence" value="ECO:0007669"/>
    <property type="project" value="TreeGrafter"/>
</dbReference>
<reference evidence="2" key="1">
    <citation type="journal article" date="2021" name="Open Biol.">
        <title>Shared evolutionary footprints suggest mitochondrial oxidative damage underlies multiple complex I losses in fungi.</title>
        <authorList>
            <person name="Schikora-Tamarit M.A."/>
            <person name="Marcet-Houben M."/>
            <person name="Nosek J."/>
            <person name="Gabaldon T."/>
        </authorList>
    </citation>
    <scope>NUCLEOTIDE SEQUENCE</scope>
    <source>
        <strain evidence="2">CBS6341</strain>
    </source>
</reference>
<dbReference type="PANTHER" id="PTHR28173">
    <property type="entry name" value="RIBONUCLEASES P/MRP PROTEIN SUBUNIT POP8"/>
    <property type="match status" value="1"/>
</dbReference>
<dbReference type="EMBL" id="JAEUBF010000325">
    <property type="protein sequence ID" value="KAH3679279.1"/>
    <property type="molecule type" value="Genomic_DNA"/>
</dbReference>
<proteinExistence type="predicted"/>
<dbReference type="InterPro" id="IPR049128">
    <property type="entry name" value="Pop8-like_dom"/>
</dbReference>
<dbReference type="AlphaFoldDB" id="A0A9P8THR9"/>
<name>A0A9P8THR9_9ASCO</name>
<dbReference type="GO" id="GO:0008033">
    <property type="term" value="P:tRNA processing"/>
    <property type="evidence" value="ECO:0007669"/>
    <property type="project" value="InterPro"/>
</dbReference>
<evidence type="ECO:0000313" key="2">
    <source>
        <dbReference type="EMBL" id="KAH3679279.1"/>
    </source>
</evidence>
<reference evidence="2" key="2">
    <citation type="submission" date="2021-01" db="EMBL/GenBank/DDBJ databases">
        <authorList>
            <person name="Schikora-Tamarit M.A."/>
        </authorList>
    </citation>
    <scope>NUCLEOTIDE SEQUENCE</scope>
    <source>
        <strain evidence="2">CBS6341</strain>
    </source>
</reference>
<dbReference type="OrthoDB" id="4077720at2759"/>
<accession>A0A9P8THR9</accession>
<dbReference type="GO" id="GO:0000294">
    <property type="term" value="P:nuclear-transcribed mRNA catabolic process, RNase MRP-dependent"/>
    <property type="evidence" value="ECO:0007669"/>
    <property type="project" value="TreeGrafter"/>
</dbReference>
<evidence type="ECO:0000313" key="3">
    <source>
        <dbReference type="Proteomes" id="UP000769528"/>
    </source>
</evidence>
<dbReference type="Proteomes" id="UP000769528">
    <property type="component" value="Unassembled WGS sequence"/>
</dbReference>
<dbReference type="GO" id="GO:0034965">
    <property type="term" value="P:intronic box C/D snoRNA processing"/>
    <property type="evidence" value="ECO:0007669"/>
    <property type="project" value="TreeGrafter"/>
</dbReference>
<comment type="caution">
    <text evidence="2">The sequence shown here is derived from an EMBL/GenBank/DDBJ whole genome shotgun (WGS) entry which is preliminary data.</text>
</comment>
<evidence type="ECO:0000259" key="1">
    <source>
        <dbReference type="Pfam" id="PF20976"/>
    </source>
</evidence>
<keyword evidence="3" id="KW-1185">Reference proteome</keyword>
<gene>
    <name evidence="2" type="ORF">WICMUC_001103</name>
</gene>
<dbReference type="GO" id="GO:0005655">
    <property type="term" value="C:nucleolar ribonuclease P complex"/>
    <property type="evidence" value="ECO:0007669"/>
    <property type="project" value="InterPro"/>
</dbReference>
<sequence length="116" mass="12891">MPRILSEKENDDLIYCLLELKVAPTSTDTIKDLEVDLVSWKTYILQALKKLHGIIGSAIDVDIVSNKGKKSLIVAHKDDEFKVTSALLTFSPNLNIFGIDEFGTIEITKSTKDVVI</sequence>
<dbReference type="PANTHER" id="PTHR28173:SF1">
    <property type="entry name" value="RIBONUCLEASES P_MRP PROTEIN SUBUNIT POP8"/>
    <property type="match status" value="1"/>
</dbReference>
<dbReference type="GO" id="GO:0000171">
    <property type="term" value="F:ribonuclease MRP activity"/>
    <property type="evidence" value="ECO:0007669"/>
    <property type="project" value="TreeGrafter"/>
</dbReference>
<organism evidence="2 3">
    <name type="scientific">Wickerhamomyces mucosus</name>
    <dbReference type="NCBI Taxonomy" id="1378264"/>
    <lineage>
        <taxon>Eukaryota</taxon>
        <taxon>Fungi</taxon>
        <taxon>Dikarya</taxon>
        <taxon>Ascomycota</taxon>
        <taxon>Saccharomycotina</taxon>
        <taxon>Saccharomycetes</taxon>
        <taxon>Phaffomycetales</taxon>
        <taxon>Wickerhamomycetaceae</taxon>
        <taxon>Wickerhamomyces</taxon>
    </lineage>
</organism>
<dbReference type="Pfam" id="PF20976">
    <property type="entry name" value="Pop8"/>
    <property type="match status" value="1"/>
</dbReference>